<dbReference type="RefSeq" id="WP_348269912.1">
    <property type="nucleotide sequence ID" value="NZ_CP121195.1"/>
</dbReference>
<dbReference type="AlphaFoldDB" id="A0AAU7DA81"/>
<sequence length="67" mass="7597">MRSRVYVEDDTLKADVGRATVVDLPPEETTRRWAITTSQWLMMSAVLHGVSRDAMMAQHKANHSQRG</sequence>
<dbReference type="PANTHER" id="PTHR37840:SF1">
    <property type="entry name" value="L-FUCOSE ISOMERASE"/>
    <property type="match status" value="1"/>
</dbReference>
<dbReference type="EMBL" id="CP121195">
    <property type="protein sequence ID" value="XBH13985.1"/>
    <property type="molecule type" value="Genomic_DNA"/>
</dbReference>
<reference evidence="1" key="1">
    <citation type="submission" date="2023-03" db="EMBL/GenBank/DDBJ databases">
        <title>Edaphobacter sp.</title>
        <authorList>
            <person name="Huber K.J."/>
            <person name="Papendorf J."/>
            <person name="Pilke C."/>
            <person name="Bunk B."/>
            <person name="Sproeer C."/>
            <person name="Pester M."/>
        </authorList>
    </citation>
    <scope>NUCLEOTIDE SEQUENCE</scope>
    <source>
        <strain evidence="1">DSM 109920</strain>
    </source>
</reference>
<name>A0AAU7DA81_9BACT</name>
<dbReference type="InterPro" id="IPR005763">
    <property type="entry name" value="Fucose_isomerase"/>
</dbReference>
<organism evidence="1">
    <name type="scientific">Edaphobacter paludis</name>
    <dbReference type="NCBI Taxonomy" id="3035702"/>
    <lineage>
        <taxon>Bacteria</taxon>
        <taxon>Pseudomonadati</taxon>
        <taxon>Acidobacteriota</taxon>
        <taxon>Terriglobia</taxon>
        <taxon>Terriglobales</taxon>
        <taxon>Acidobacteriaceae</taxon>
        <taxon>Edaphobacter</taxon>
    </lineage>
</organism>
<dbReference type="GO" id="GO:0005737">
    <property type="term" value="C:cytoplasm"/>
    <property type="evidence" value="ECO:0007669"/>
    <property type="project" value="InterPro"/>
</dbReference>
<dbReference type="GO" id="GO:0019571">
    <property type="term" value="P:D-arabinose catabolic process"/>
    <property type="evidence" value="ECO:0007669"/>
    <property type="project" value="TreeGrafter"/>
</dbReference>
<dbReference type="PANTHER" id="PTHR37840">
    <property type="entry name" value="L-FUCOSE ISOMERASE"/>
    <property type="match status" value="1"/>
</dbReference>
<dbReference type="GO" id="GO:0008790">
    <property type="term" value="F:arabinose isomerase activity"/>
    <property type="evidence" value="ECO:0007669"/>
    <property type="project" value="TreeGrafter"/>
</dbReference>
<dbReference type="GO" id="GO:0008736">
    <property type="term" value="F:L-fucose isomerase activity"/>
    <property type="evidence" value="ECO:0007669"/>
    <property type="project" value="InterPro"/>
</dbReference>
<evidence type="ECO:0000313" key="1">
    <source>
        <dbReference type="EMBL" id="XBH13985.1"/>
    </source>
</evidence>
<gene>
    <name evidence="1" type="ORF">P8936_02145</name>
</gene>
<protein>
    <submittedName>
        <fullName evidence="1">Uncharacterized protein</fullName>
    </submittedName>
</protein>
<proteinExistence type="predicted"/>
<dbReference type="GO" id="GO:0042355">
    <property type="term" value="P:L-fucose catabolic process"/>
    <property type="evidence" value="ECO:0007669"/>
    <property type="project" value="TreeGrafter"/>
</dbReference>
<accession>A0AAU7DA81</accession>
<dbReference type="GO" id="GO:0030145">
    <property type="term" value="F:manganese ion binding"/>
    <property type="evidence" value="ECO:0007669"/>
    <property type="project" value="InterPro"/>
</dbReference>